<evidence type="ECO:0000256" key="1">
    <source>
        <dbReference type="SAM" id="MobiDB-lite"/>
    </source>
</evidence>
<dbReference type="EMBL" id="JPKZ01002351">
    <property type="protein sequence ID" value="KHN77218.1"/>
    <property type="molecule type" value="Genomic_DNA"/>
</dbReference>
<keyword evidence="3" id="KW-1185">Reference proteome</keyword>
<protein>
    <submittedName>
        <fullName evidence="2">Uncharacterized protein</fullName>
    </submittedName>
</protein>
<evidence type="ECO:0000313" key="3">
    <source>
        <dbReference type="Proteomes" id="UP000031036"/>
    </source>
</evidence>
<proteinExistence type="predicted"/>
<comment type="caution">
    <text evidence="2">The sequence shown here is derived from an EMBL/GenBank/DDBJ whole genome shotgun (WGS) entry which is preliminary data.</text>
</comment>
<evidence type="ECO:0000313" key="2">
    <source>
        <dbReference type="EMBL" id="KHN77218.1"/>
    </source>
</evidence>
<dbReference type="AlphaFoldDB" id="A0A0B2V6R1"/>
<feature type="region of interest" description="Disordered" evidence="1">
    <location>
        <begin position="126"/>
        <end position="173"/>
    </location>
</feature>
<gene>
    <name evidence="2" type="ORF">Tcan_15481</name>
</gene>
<feature type="compositionally biased region" description="Polar residues" evidence="1">
    <location>
        <begin position="136"/>
        <end position="165"/>
    </location>
</feature>
<organism evidence="2 3">
    <name type="scientific">Toxocara canis</name>
    <name type="common">Canine roundworm</name>
    <dbReference type="NCBI Taxonomy" id="6265"/>
    <lineage>
        <taxon>Eukaryota</taxon>
        <taxon>Metazoa</taxon>
        <taxon>Ecdysozoa</taxon>
        <taxon>Nematoda</taxon>
        <taxon>Chromadorea</taxon>
        <taxon>Rhabditida</taxon>
        <taxon>Spirurina</taxon>
        <taxon>Ascaridomorpha</taxon>
        <taxon>Ascaridoidea</taxon>
        <taxon>Toxocaridae</taxon>
        <taxon>Toxocara</taxon>
    </lineage>
</organism>
<sequence length="173" mass="19517">MFTTINATNWQPMFGVGLVPVPGYHNFLYYPVSYAPRPYGYGAVHNPYVNVPMLCTHHARVPTMAARPARPPPPRRRVQPVSPQTPISPLFNSHPIELPRPVRRRRRLFGRRDPCVRRLVFDDDSEDEEWRPLAHSSPQNAAATIRPSNSAAVPVDSNFSAVQNNEGEDEAAR</sequence>
<accession>A0A0B2V6R1</accession>
<feature type="region of interest" description="Disordered" evidence="1">
    <location>
        <begin position="65"/>
        <end position="94"/>
    </location>
</feature>
<dbReference type="Proteomes" id="UP000031036">
    <property type="component" value="Unassembled WGS sequence"/>
</dbReference>
<name>A0A0B2V6R1_TOXCA</name>
<reference evidence="2 3" key="1">
    <citation type="submission" date="2014-11" db="EMBL/GenBank/DDBJ databases">
        <title>Genetic blueprint of the zoonotic pathogen Toxocara canis.</title>
        <authorList>
            <person name="Zhu X.-Q."/>
            <person name="Korhonen P.K."/>
            <person name="Cai H."/>
            <person name="Young N.D."/>
            <person name="Nejsum P."/>
            <person name="von Samson-Himmelstjerna G."/>
            <person name="Boag P.R."/>
            <person name="Tan P."/>
            <person name="Li Q."/>
            <person name="Min J."/>
            <person name="Yang Y."/>
            <person name="Wang X."/>
            <person name="Fang X."/>
            <person name="Hall R.S."/>
            <person name="Hofmann A."/>
            <person name="Sternberg P.W."/>
            <person name="Jex A.R."/>
            <person name="Gasser R.B."/>
        </authorList>
    </citation>
    <scope>NUCLEOTIDE SEQUENCE [LARGE SCALE GENOMIC DNA]</scope>
    <source>
        <strain evidence="2">PN_DK_2014</strain>
    </source>
</reference>